<dbReference type="InterPro" id="IPR002110">
    <property type="entry name" value="Ankyrin_rpt"/>
</dbReference>
<feature type="repeat" description="ANK" evidence="3">
    <location>
        <begin position="1127"/>
        <end position="1159"/>
    </location>
</feature>
<sequence>MRRAWTIALGIGPIGVAAGDDLADFSNNLAQDLGPLLALFGESVTRQYLSESTTILDYLIFALCPLGIITAIVSAIRVCGHPSLRAFIGRSQEGNGVVEAELCTSTSRDVSELFNQGAITRVLGRANVLELVSVENNAGSATRRNVMLFQDYLEKAHEGREEWKQMDGLFRTHIKRDDVRPSFAPRPNLSLNVGIKRQPLWVFTLVAVAGLVFQAGVIVLAGIGSWKLGWNVSDSSDSSSKDYAPRMFISGTLLLCLGMFSCAATVGQATSEVTYRRRKSMPSTTRLVWLQPGQQVVGDQSFDPYVHIEDPSKPIDYWTSSRKLPTGVAFQALAFLAALVTLVGYVLQFIGLRGMKAWVSIAQLGVTLLMAFLRSLLRMQRLGPKDNGFAHLPDLYDFYSNLASRPLNGFGTTATVVFINTRILEQEESSLRWVPMPHALASEGLQIISAELDDDTLDVGDTQQDLNLWLEPSALGFLQVKLIVSEDDTCGYTDLWWMERPFSGTFRKHREREARAPNYVRFFGWHVVYESLGLKPWEPMRCARTRKKGSGQSVGTDPVTIRIQCAPEWNRSLLSLCSANLYTCLVRSLATLGEMARSTIIEHHGMIQMQNPDVSTMVKAFVDNGLGTDTEAMMSIVPALRDRIRPRREDIYASILEGADMHRKAGEWDRSQALLRWACHEYTQTRGQDREMSTEDSGTAFTRILQKTGELYRWSLAGNPSSKRREFGLGGIKWMVESYGSASSLNWIDSSKMQGDGGHERAEAYGREIVEIVDRYKSLAEAIETTRKPAPPPRGEEHPLLRAIKNRDRIEALHQLCYIETGQFGSTTLRPVLPLAVRNGWNEVVDAILELKGNIDSQDEDGRTAVSHCAELGDETTLKDFLKLGAFGDLADTRERTPLHWAASSGQSGAVRLLIQTGQVDSGRPNKEGDTALWCALRKNHLSVVEALTDAGVSVEQPCKNNETPLLWAAQEGRAEVIGALLKAGANVCRADKDLQSPLYSAAARGHTDAVKALIENNAKLDQVCDLGRTPLLKAAEGGHSQVVKVLLDAGADVRHLDSAGWCSLSRAAERGCVPAIVDLLNHGAELDRVGVQDKTPLAYAVIRHGYKDAAALLLEKGANANRVDIAGQSWLFWAATKGYEGIVQLLLDNGAEVDRQSNIGATPLFAAAESGHDAIVRLLIASGANVDHQVSKYRQTSLTRAAERGNVRVVEELLRGGAAVDLTDSWDQTPLVHACEKGHEKIVQVLVDNGADINHVDRFGRTPSSSAAQNYKGAIVKYLAGKGAI</sequence>
<keyword evidence="2 3" id="KW-0040">ANK repeat</keyword>
<feature type="transmembrane region" description="Helical" evidence="4">
    <location>
        <begin position="243"/>
        <end position="269"/>
    </location>
</feature>
<accession>A0AB34FFZ6</accession>
<dbReference type="SMART" id="SM00248">
    <property type="entry name" value="ANK"/>
    <property type="match status" value="13"/>
</dbReference>
<evidence type="ECO:0000313" key="6">
    <source>
        <dbReference type="Proteomes" id="UP001163105"/>
    </source>
</evidence>
<keyword evidence="6" id="KW-1185">Reference proteome</keyword>
<dbReference type="PANTHER" id="PTHR23206">
    <property type="entry name" value="MASK PROTEIN"/>
    <property type="match status" value="1"/>
</dbReference>
<feature type="repeat" description="ANK" evidence="3">
    <location>
        <begin position="1093"/>
        <end position="1126"/>
    </location>
</feature>
<evidence type="ECO:0000256" key="2">
    <source>
        <dbReference type="ARBA" id="ARBA00023043"/>
    </source>
</evidence>
<dbReference type="Gene3D" id="1.25.40.20">
    <property type="entry name" value="Ankyrin repeat-containing domain"/>
    <property type="match status" value="3"/>
</dbReference>
<comment type="caution">
    <text evidence="5">The sequence shown here is derived from an EMBL/GenBank/DDBJ whole genome shotgun (WGS) entry which is preliminary data.</text>
</comment>
<feature type="transmembrane region" description="Helical" evidence="4">
    <location>
        <begin position="58"/>
        <end position="80"/>
    </location>
</feature>
<keyword evidence="4" id="KW-0812">Transmembrane</keyword>
<dbReference type="Pfam" id="PF12796">
    <property type="entry name" value="Ank_2"/>
    <property type="match status" value="3"/>
</dbReference>
<feature type="repeat" description="ANK" evidence="3">
    <location>
        <begin position="1194"/>
        <end position="1226"/>
    </location>
</feature>
<dbReference type="GO" id="GO:0005737">
    <property type="term" value="C:cytoplasm"/>
    <property type="evidence" value="ECO:0007669"/>
    <property type="project" value="TreeGrafter"/>
</dbReference>
<keyword evidence="1" id="KW-0677">Repeat</keyword>
<feature type="repeat" description="ANK" evidence="3">
    <location>
        <begin position="894"/>
        <end position="918"/>
    </location>
</feature>
<feature type="repeat" description="ANK" evidence="3">
    <location>
        <begin position="961"/>
        <end position="993"/>
    </location>
</feature>
<feature type="repeat" description="ANK" evidence="3">
    <location>
        <begin position="1160"/>
        <end position="1192"/>
    </location>
</feature>
<evidence type="ECO:0000256" key="1">
    <source>
        <dbReference type="ARBA" id="ARBA00022737"/>
    </source>
</evidence>
<reference evidence="5" key="1">
    <citation type="submission" date="2023-01" db="EMBL/GenBank/DDBJ databases">
        <title>The growth and conidiation of Purpureocillium lavendulum are regulated by nitrogen source and histone H3K14 acetylation.</title>
        <authorList>
            <person name="Tang P."/>
            <person name="Han J."/>
            <person name="Zhang C."/>
            <person name="Tang P."/>
            <person name="Qi F."/>
            <person name="Zhang K."/>
            <person name="Liang L."/>
        </authorList>
    </citation>
    <scope>NUCLEOTIDE SEQUENCE</scope>
    <source>
        <strain evidence="5">YMF1.00683</strain>
    </source>
</reference>
<evidence type="ECO:0000313" key="5">
    <source>
        <dbReference type="EMBL" id="KAJ6438354.1"/>
    </source>
</evidence>
<feature type="repeat" description="ANK" evidence="3">
    <location>
        <begin position="994"/>
        <end position="1026"/>
    </location>
</feature>
<dbReference type="PROSITE" id="PS50297">
    <property type="entry name" value="ANK_REP_REGION"/>
    <property type="match status" value="8"/>
</dbReference>
<gene>
    <name evidence="5" type="primary">ANKRD50</name>
    <name evidence="5" type="ORF">O9K51_08946</name>
</gene>
<feature type="transmembrane region" description="Helical" evidence="4">
    <location>
        <begin position="200"/>
        <end position="223"/>
    </location>
</feature>
<keyword evidence="4" id="KW-1133">Transmembrane helix</keyword>
<dbReference type="SUPFAM" id="SSF48403">
    <property type="entry name" value="Ankyrin repeat"/>
    <property type="match status" value="2"/>
</dbReference>
<feature type="repeat" description="ANK" evidence="3">
    <location>
        <begin position="1227"/>
        <end position="1259"/>
    </location>
</feature>
<dbReference type="Proteomes" id="UP001163105">
    <property type="component" value="Unassembled WGS sequence"/>
</dbReference>
<dbReference type="Pfam" id="PF00023">
    <property type="entry name" value="Ank"/>
    <property type="match status" value="2"/>
</dbReference>
<proteinExistence type="predicted"/>
<dbReference type="PROSITE" id="PS50088">
    <property type="entry name" value="ANK_REPEAT"/>
    <property type="match status" value="9"/>
</dbReference>
<dbReference type="EMBL" id="JAQHRD010000008">
    <property type="protein sequence ID" value="KAJ6438354.1"/>
    <property type="molecule type" value="Genomic_DNA"/>
</dbReference>
<dbReference type="Pfam" id="PF13637">
    <property type="entry name" value="Ank_4"/>
    <property type="match status" value="1"/>
</dbReference>
<protein>
    <submittedName>
        <fullName evidence="5">Ankyrin repeat domain-containing protein 28</fullName>
    </submittedName>
</protein>
<dbReference type="PRINTS" id="PR01415">
    <property type="entry name" value="ANKYRIN"/>
</dbReference>
<feature type="repeat" description="ANK" evidence="3">
    <location>
        <begin position="1027"/>
        <end position="1059"/>
    </location>
</feature>
<dbReference type="InterPro" id="IPR051631">
    <property type="entry name" value="Ankyrin-KH/SAM_domain"/>
</dbReference>
<dbReference type="PANTHER" id="PTHR23206:SF7">
    <property type="entry name" value="PROTEIN KINASE DOMAIN-CONTAINING PROTEIN"/>
    <property type="match status" value="1"/>
</dbReference>
<feature type="transmembrane region" description="Helical" evidence="4">
    <location>
        <begin position="328"/>
        <end position="351"/>
    </location>
</feature>
<evidence type="ECO:0000256" key="4">
    <source>
        <dbReference type="SAM" id="Phobius"/>
    </source>
</evidence>
<name>A0AB34FFZ6_9HYPO</name>
<organism evidence="5 6">
    <name type="scientific">Purpureocillium lavendulum</name>
    <dbReference type="NCBI Taxonomy" id="1247861"/>
    <lineage>
        <taxon>Eukaryota</taxon>
        <taxon>Fungi</taxon>
        <taxon>Dikarya</taxon>
        <taxon>Ascomycota</taxon>
        <taxon>Pezizomycotina</taxon>
        <taxon>Sordariomycetes</taxon>
        <taxon>Hypocreomycetidae</taxon>
        <taxon>Hypocreales</taxon>
        <taxon>Ophiocordycipitaceae</taxon>
        <taxon>Purpureocillium</taxon>
    </lineage>
</organism>
<keyword evidence="4" id="KW-0472">Membrane</keyword>
<evidence type="ECO:0000256" key="3">
    <source>
        <dbReference type="PROSITE-ProRule" id="PRU00023"/>
    </source>
</evidence>
<dbReference type="InterPro" id="IPR036770">
    <property type="entry name" value="Ankyrin_rpt-contain_sf"/>
</dbReference>